<evidence type="ECO:0000313" key="1">
    <source>
        <dbReference type="EMBL" id="KAF2270845.1"/>
    </source>
</evidence>
<evidence type="ECO:0000313" key="2">
    <source>
        <dbReference type="Proteomes" id="UP000800093"/>
    </source>
</evidence>
<name>A0A9P4ND10_9PLEO</name>
<protein>
    <submittedName>
        <fullName evidence="1">Uncharacterized protein</fullName>
    </submittedName>
</protein>
<dbReference type="AlphaFoldDB" id="A0A9P4ND10"/>
<sequence>MGLGQPLEEEQLLWYNSDQFYPVCTREIPDYSFNVMGKLGYGAHSTVWLCRDIKSTLKTLADLCVFNGSYSSTSTLVYSVLCTMVNPLFVVHWEHLKSPVLSATTTCACSSPDAYDDPRSPVHKQIT</sequence>
<gene>
    <name evidence="1" type="ORF">CC78DRAFT_573202</name>
</gene>
<keyword evidence="2" id="KW-1185">Reference proteome</keyword>
<reference evidence="2" key="1">
    <citation type="journal article" date="2020" name="Stud. Mycol.">
        <title>101 Dothideomycetes genomes: A test case for predicting lifestyles and emergence of pathogens.</title>
        <authorList>
            <person name="Haridas S."/>
            <person name="Albert R."/>
            <person name="Binder M."/>
            <person name="Bloem J."/>
            <person name="LaButti K."/>
            <person name="Salamov A."/>
            <person name="Andreopoulos B."/>
            <person name="Baker S."/>
            <person name="Barry K."/>
            <person name="Bills G."/>
            <person name="Bluhm B."/>
            <person name="Cannon C."/>
            <person name="Castanera R."/>
            <person name="Culley D."/>
            <person name="Daum C."/>
            <person name="Ezra D."/>
            <person name="Gonzalez J."/>
            <person name="Henrissat B."/>
            <person name="Kuo A."/>
            <person name="Liang C."/>
            <person name="Lipzen A."/>
            <person name="Lutzoni F."/>
            <person name="Magnuson J."/>
            <person name="Mondo S."/>
            <person name="Nolan M."/>
            <person name="Ohm R."/>
            <person name="Pangilinan J."/>
            <person name="Park H.-J."/>
            <person name="Ramirez L."/>
            <person name="Alfaro M."/>
            <person name="Sun H."/>
            <person name="Tritt A."/>
            <person name="Yoshinaga Y."/>
            <person name="Zwiers L.-H."/>
            <person name="Turgeon B."/>
            <person name="Goodwin S."/>
            <person name="Spatafora J."/>
            <person name="Crous P."/>
            <person name="Grigoriev I."/>
        </authorList>
    </citation>
    <scope>NUCLEOTIDE SEQUENCE [LARGE SCALE GENOMIC DNA]</scope>
    <source>
        <strain evidence="2">CBS 304.66</strain>
    </source>
</reference>
<dbReference type="OrthoDB" id="3827347at2759"/>
<dbReference type="Gene3D" id="3.30.200.20">
    <property type="entry name" value="Phosphorylase Kinase, domain 1"/>
    <property type="match status" value="1"/>
</dbReference>
<proteinExistence type="predicted"/>
<dbReference type="Proteomes" id="UP000800093">
    <property type="component" value="Unassembled WGS sequence"/>
</dbReference>
<organism evidence="1 2">
    <name type="scientific">Lojkania enalia</name>
    <dbReference type="NCBI Taxonomy" id="147567"/>
    <lineage>
        <taxon>Eukaryota</taxon>
        <taxon>Fungi</taxon>
        <taxon>Dikarya</taxon>
        <taxon>Ascomycota</taxon>
        <taxon>Pezizomycotina</taxon>
        <taxon>Dothideomycetes</taxon>
        <taxon>Pleosporomycetidae</taxon>
        <taxon>Pleosporales</taxon>
        <taxon>Pleosporales incertae sedis</taxon>
        <taxon>Lojkania</taxon>
    </lineage>
</organism>
<comment type="caution">
    <text evidence="1">The sequence shown here is derived from an EMBL/GenBank/DDBJ whole genome shotgun (WGS) entry which is preliminary data.</text>
</comment>
<accession>A0A9P4ND10</accession>
<dbReference type="EMBL" id="ML986578">
    <property type="protein sequence ID" value="KAF2270845.1"/>
    <property type="molecule type" value="Genomic_DNA"/>
</dbReference>